<reference evidence="12" key="1">
    <citation type="submission" date="2019-07" db="EMBL/GenBank/DDBJ databases">
        <title>Helicobacter labacensis sp. nov., Helicobacter mehlei sp. nov. and Helicobacter vulpis sp. nov., isolated from gastric mucosa of red fox (Vulpis vulpis).</title>
        <authorList>
            <person name="Papic B."/>
        </authorList>
    </citation>
    <scope>NUCLEOTIDE SEQUENCE [LARGE SCALE GENOMIC DNA]</scope>
    <source>
        <strain evidence="12">L8b</strain>
    </source>
</reference>
<dbReference type="AlphaFoldDB" id="A0A553UJI4"/>
<feature type="transmembrane region" description="Helical" evidence="9">
    <location>
        <begin position="203"/>
        <end position="222"/>
    </location>
</feature>
<evidence type="ECO:0000256" key="6">
    <source>
        <dbReference type="ARBA" id="ARBA00022989"/>
    </source>
</evidence>
<dbReference type="GO" id="GO:0005886">
    <property type="term" value="C:plasma membrane"/>
    <property type="evidence" value="ECO:0007669"/>
    <property type="project" value="UniProtKB-SubCell"/>
</dbReference>
<evidence type="ECO:0000256" key="1">
    <source>
        <dbReference type="ARBA" id="ARBA00004651"/>
    </source>
</evidence>
<keyword evidence="5 9" id="KW-0812">Transmembrane</keyword>
<feature type="domain" description="Na+/H+ antiporter NhaC-like C-terminal" evidence="10">
    <location>
        <begin position="79"/>
        <end position="223"/>
    </location>
</feature>
<evidence type="ECO:0000313" key="12">
    <source>
        <dbReference type="Proteomes" id="UP000319322"/>
    </source>
</evidence>
<feature type="transmembrane region" description="Helical" evidence="9">
    <location>
        <begin position="14"/>
        <end position="34"/>
    </location>
</feature>
<gene>
    <name evidence="11" type="ORF">FNE76_07365</name>
</gene>
<feature type="transmembrane region" description="Helical" evidence="9">
    <location>
        <begin position="160"/>
        <end position="182"/>
    </location>
</feature>
<dbReference type="RefSeq" id="WP_120948712.1">
    <property type="nucleotide sequence ID" value="NZ_QXQS01000022.1"/>
</dbReference>
<dbReference type="Proteomes" id="UP000319322">
    <property type="component" value="Unassembled WGS sequence"/>
</dbReference>
<feature type="transmembrane region" description="Helical" evidence="9">
    <location>
        <begin position="83"/>
        <end position="100"/>
    </location>
</feature>
<dbReference type="GO" id="GO:0015297">
    <property type="term" value="F:antiporter activity"/>
    <property type="evidence" value="ECO:0007669"/>
    <property type="project" value="UniProtKB-KW"/>
</dbReference>
<keyword evidence="4" id="KW-1003">Cell membrane</keyword>
<sequence length="455" mass="48717">MPIQEDTQKIRPSFIGLIPFIVFIAIYLGAGLYLELSGVKMGFYQVSGPVAAAVGVAVAFLIFKDDLNKKFDDFLAGCGDKNIMIMCIIYLLAGAFAVVGKASGGVEATVNLGLTYIPAPYLAAGLFVIAAFISTSIGTSVGTIVALGPIAIGLAQESGLSLPLVLAAVLGGAMFGDNLSIISDTTIASTRTQEVEMSDKFKINLYIALPASILTIILLLIFGRPESIVTMGTHDFNFVKTIPYLFVLLLAILGLNVFVVLFCGVILSGIIGIYYDSFSLLGFAKEIYNGFTSMQEIFLLSLLTGGIAFMVTRQGGIAWIISKIEKIIVGKKSAKAGIATLISLIDIAIANNTVSIVIAGEISRRISVRFGVDRRESAVILDVFSCIFQGLLPYGAQMLILLGFANGAVSFLEVLPLLWYQGLLGVFMILYIFSGTYSTWVLKSLERKRKDIPLA</sequence>
<comment type="similarity">
    <text evidence="8">Belongs to the NhaC Na(+)/H(+) (TC 2.A.35) antiporter family.</text>
</comment>
<keyword evidence="6 9" id="KW-1133">Transmembrane helix</keyword>
<feature type="transmembrane region" description="Helical" evidence="9">
    <location>
        <begin position="242"/>
        <end position="275"/>
    </location>
</feature>
<evidence type="ECO:0000256" key="5">
    <source>
        <dbReference type="ARBA" id="ARBA00022692"/>
    </source>
</evidence>
<keyword evidence="3" id="KW-0050">Antiport</keyword>
<dbReference type="InterPro" id="IPR018461">
    <property type="entry name" value="Na/H_Antiport_NhaC-like_C"/>
</dbReference>
<proteinExistence type="inferred from homology"/>
<reference evidence="11 12" key="3">
    <citation type="submission" date="2019-07" db="EMBL/GenBank/DDBJ databases">
        <authorList>
            <person name="Papic B."/>
        </authorList>
    </citation>
    <scope>NUCLEOTIDE SEQUENCE [LARGE SCALE GENOMIC DNA]</scope>
    <source>
        <strain evidence="11 12">L8b</strain>
    </source>
</reference>
<dbReference type="InterPro" id="IPR052180">
    <property type="entry name" value="NhaC_Na-H+_Antiporter"/>
</dbReference>
<feature type="transmembrane region" description="Helical" evidence="9">
    <location>
        <begin position="46"/>
        <end position="63"/>
    </location>
</feature>
<evidence type="ECO:0000256" key="8">
    <source>
        <dbReference type="ARBA" id="ARBA00038435"/>
    </source>
</evidence>
<dbReference type="PANTHER" id="PTHR33451">
    <property type="entry name" value="MALATE-2H(+)/NA(+)-LACTATE ANTIPORTER"/>
    <property type="match status" value="1"/>
</dbReference>
<dbReference type="PANTHER" id="PTHR33451:SF4">
    <property type="entry name" value="NA+_H+ ANTIPORTER"/>
    <property type="match status" value="1"/>
</dbReference>
<keyword evidence="2" id="KW-0813">Transport</keyword>
<feature type="transmembrane region" description="Helical" evidence="9">
    <location>
        <begin position="296"/>
        <end position="321"/>
    </location>
</feature>
<evidence type="ECO:0000256" key="3">
    <source>
        <dbReference type="ARBA" id="ARBA00022449"/>
    </source>
</evidence>
<organism evidence="11 12">
    <name type="scientific">Helicobacter mehlei</name>
    <dbReference type="NCBI Taxonomy" id="2316080"/>
    <lineage>
        <taxon>Bacteria</taxon>
        <taxon>Pseudomonadati</taxon>
        <taxon>Campylobacterota</taxon>
        <taxon>Epsilonproteobacteria</taxon>
        <taxon>Campylobacterales</taxon>
        <taxon>Helicobacteraceae</taxon>
        <taxon>Helicobacter</taxon>
    </lineage>
</organism>
<dbReference type="Pfam" id="PF03553">
    <property type="entry name" value="Na_H_antiporter"/>
    <property type="match status" value="1"/>
</dbReference>
<name>A0A553UJI4_9HELI</name>
<feature type="transmembrane region" description="Helical" evidence="9">
    <location>
        <begin position="417"/>
        <end position="442"/>
    </location>
</feature>
<feature type="transmembrane region" description="Helical" evidence="9">
    <location>
        <begin position="121"/>
        <end position="154"/>
    </location>
</feature>
<evidence type="ECO:0000256" key="2">
    <source>
        <dbReference type="ARBA" id="ARBA00022448"/>
    </source>
</evidence>
<keyword evidence="12" id="KW-1185">Reference proteome</keyword>
<evidence type="ECO:0000313" key="11">
    <source>
        <dbReference type="EMBL" id="TSA80384.1"/>
    </source>
</evidence>
<keyword evidence="7 9" id="KW-0472">Membrane</keyword>
<comment type="subcellular location">
    <subcellularLocation>
        <location evidence="1">Cell membrane</location>
        <topology evidence="1">Multi-pass membrane protein</topology>
    </subcellularLocation>
</comment>
<evidence type="ECO:0000256" key="7">
    <source>
        <dbReference type="ARBA" id="ARBA00023136"/>
    </source>
</evidence>
<comment type="caution">
    <text evidence="11">The sequence shown here is derived from an EMBL/GenBank/DDBJ whole genome shotgun (WGS) entry which is preliminary data.</text>
</comment>
<evidence type="ECO:0000259" key="10">
    <source>
        <dbReference type="Pfam" id="PF03553"/>
    </source>
</evidence>
<protein>
    <submittedName>
        <fullName evidence="11">Na+/H+ antiporter NhaC family protein</fullName>
    </submittedName>
</protein>
<feature type="transmembrane region" description="Helical" evidence="9">
    <location>
        <begin position="336"/>
        <end position="358"/>
    </location>
</feature>
<dbReference type="EMBL" id="VKGC01000027">
    <property type="protein sequence ID" value="TSA80384.1"/>
    <property type="molecule type" value="Genomic_DNA"/>
</dbReference>
<evidence type="ECO:0000256" key="9">
    <source>
        <dbReference type="SAM" id="Phobius"/>
    </source>
</evidence>
<reference evidence="11 12" key="2">
    <citation type="submission" date="2019-07" db="EMBL/GenBank/DDBJ databases">
        <title>Helicobacter labacensis sp. nov., Helicobacter mehlei sp. nov. and Helicobacter vulpis sp. nov., isolated from gastric mucosa of red fox (Vulpis vulpis).</title>
        <authorList>
            <person name="Kusar D."/>
            <person name="Gruntar I."/>
            <person name="Pate M."/>
            <person name="Zajc U."/>
            <person name="Ocepek M."/>
        </authorList>
    </citation>
    <scope>NUCLEOTIDE SEQUENCE [LARGE SCALE GENOMIC DNA]</scope>
    <source>
        <strain evidence="11 12">L8b</strain>
    </source>
</reference>
<feature type="transmembrane region" description="Helical" evidence="9">
    <location>
        <begin position="379"/>
        <end position="405"/>
    </location>
</feature>
<evidence type="ECO:0000256" key="4">
    <source>
        <dbReference type="ARBA" id="ARBA00022475"/>
    </source>
</evidence>
<accession>A0A553UJI4</accession>